<dbReference type="InParanoid" id="Q7RKZ7"/>
<name>Q7RKZ7_PLAYO</name>
<dbReference type="PaxDb" id="73239-Q7RKZ7"/>
<sequence>IIGYPIFFLKFIFSIINNIIF</sequence>
<dbReference type="Proteomes" id="UP000008553">
    <property type="component" value="Unassembled WGS sequence"/>
</dbReference>
<organism evidence="1 2">
    <name type="scientific">Plasmodium yoelii yoelii</name>
    <dbReference type="NCBI Taxonomy" id="73239"/>
    <lineage>
        <taxon>Eukaryota</taxon>
        <taxon>Sar</taxon>
        <taxon>Alveolata</taxon>
        <taxon>Apicomplexa</taxon>
        <taxon>Aconoidasida</taxon>
        <taxon>Haemosporida</taxon>
        <taxon>Plasmodiidae</taxon>
        <taxon>Plasmodium</taxon>
        <taxon>Plasmodium (Vinckeia)</taxon>
    </lineage>
</organism>
<keyword evidence="2" id="KW-1185">Reference proteome</keyword>
<feature type="non-terminal residue" evidence="1">
    <location>
        <position position="1"/>
    </location>
</feature>
<dbReference type="EMBL" id="AABL01000761">
    <property type="protein sequence ID" value="EAA22236.1"/>
    <property type="molecule type" value="Genomic_DNA"/>
</dbReference>
<proteinExistence type="predicted"/>
<dbReference type="AlphaFoldDB" id="Q7RKZ7"/>
<gene>
    <name evidence="1" type="ORF">PY02751</name>
</gene>
<reference evidence="1 2" key="1">
    <citation type="journal article" date="2002" name="Nature">
        <title>Genome sequence and comparative analysis of the model rodent malaria parasite Plasmodium yoelii yoelii.</title>
        <authorList>
            <person name="Carlton J.M."/>
            <person name="Angiuoli S.V."/>
            <person name="Suh B.B."/>
            <person name="Kooij T.W."/>
            <person name="Pertea M."/>
            <person name="Silva J.C."/>
            <person name="Ermolaeva M.D."/>
            <person name="Allen J.E."/>
            <person name="Selengut J.D."/>
            <person name="Koo H.L."/>
            <person name="Peterson J.D."/>
            <person name="Pop M."/>
            <person name="Kosack D.S."/>
            <person name="Shumway M.F."/>
            <person name="Bidwell S.L."/>
            <person name="Shallom S.J."/>
            <person name="van Aken S.E."/>
            <person name="Riedmuller S.B."/>
            <person name="Feldblyum T.V."/>
            <person name="Cho J.K."/>
            <person name="Quackenbush J."/>
            <person name="Sedegah M."/>
            <person name="Shoaibi A."/>
            <person name="Cummings L.M."/>
            <person name="Florens L."/>
            <person name="Yates J.R."/>
            <person name="Raine J.D."/>
            <person name="Sinden R.E."/>
            <person name="Harris M.A."/>
            <person name="Cunningham D.A."/>
            <person name="Preiser P.R."/>
            <person name="Bergman L.W."/>
            <person name="Vaidya A.B."/>
            <person name="van Lin L.H."/>
            <person name="Janse C.J."/>
            <person name="Waters A.P."/>
            <person name="Smith H.O."/>
            <person name="White O.R."/>
            <person name="Salzberg S.L."/>
            <person name="Venter J.C."/>
            <person name="Fraser C.M."/>
            <person name="Hoffman S.L."/>
            <person name="Gardner M.J."/>
            <person name="Carucci D.J."/>
        </authorList>
    </citation>
    <scope>NUCLEOTIDE SEQUENCE [LARGE SCALE GENOMIC DNA]</scope>
    <source>
        <strain evidence="1 2">17XNL</strain>
    </source>
</reference>
<comment type="caution">
    <text evidence="1">The sequence shown here is derived from an EMBL/GenBank/DDBJ whole genome shotgun (WGS) entry which is preliminary data.</text>
</comment>
<evidence type="ECO:0000313" key="1">
    <source>
        <dbReference type="EMBL" id="EAA22236.1"/>
    </source>
</evidence>
<protein>
    <submittedName>
        <fullName evidence="1">Uncharacterized protein</fullName>
    </submittedName>
</protein>
<evidence type="ECO:0000313" key="2">
    <source>
        <dbReference type="Proteomes" id="UP000008553"/>
    </source>
</evidence>
<accession>Q7RKZ7</accession>